<name>A0A4R5XP16_9MICC</name>
<dbReference type="Pfam" id="PF01370">
    <property type="entry name" value="Epimerase"/>
    <property type="match status" value="1"/>
</dbReference>
<reference evidence="2 3" key="1">
    <citation type="submission" date="2019-03" db="EMBL/GenBank/DDBJ databases">
        <title>Genome Sequencing and Assembly of Various Microbes Isolated from Partially Reclaimed Soil and Acid Mine Drainage (AMD) Site.</title>
        <authorList>
            <person name="Steinbock B."/>
            <person name="Bechtold R."/>
            <person name="Sevigny J.L."/>
            <person name="Thomas D."/>
            <person name="Cuthill L.R."/>
            <person name="Aveiro Johannsen E.J."/>
            <person name="Thomas K."/>
            <person name="Ghosh A."/>
        </authorList>
    </citation>
    <scope>NUCLEOTIDE SEQUENCE [LARGE SCALE GENOMIC DNA]</scope>
    <source>
        <strain evidence="2 3">S-A1</strain>
    </source>
</reference>
<dbReference type="InterPro" id="IPR051783">
    <property type="entry name" value="NAD(P)-dependent_oxidoreduct"/>
</dbReference>
<dbReference type="Proteomes" id="UP000294621">
    <property type="component" value="Unassembled WGS sequence"/>
</dbReference>
<evidence type="ECO:0000313" key="3">
    <source>
        <dbReference type="Proteomes" id="UP000294621"/>
    </source>
</evidence>
<organism evidence="2 3">
    <name type="scientific">Arthrobacter nitrophenolicus</name>
    <dbReference type="NCBI Taxonomy" id="683150"/>
    <lineage>
        <taxon>Bacteria</taxon>
        <taxon>Bacillati</taxon>
        <taxon>Actinomycetota</taxon>
        <taxon>Actinomycetes</taxon>
        <taxon>Micrococcales</taxon>
        <taxon>Micrococcaceae</taxon>
        <taxon>Arthrobacter</taxon>
    </lineage>
</organism>
<comment type="caution">
    <text evidence="2">The sequence shown here is derived from an EMBL/GenBank/DDBJ whole genome shotgun (WGS) entry which is preliminary data.</text>
</comment>
<proteinExistence type="predicted"/>
<dbReference type="PANTHER" id="PTHR48079:SF6">
    <property type="entry name" value="NAD(P)-BINDING DOMAIN-CONTAINING PROTEIN-RELATED"/>
    <property type="match status" value="1"/>
</dbReference>
<gene>
    <name evidence="2" type="ORF">E2R57_18650</name>
</gene>
<dbReference type="PANTHER" id="PTHR48079">
    <property type="entry name" value="PROTEIN YEEZ"/>
    <property type="match status" value="1"/>
</dbReference>
<sequence length="286" mass="29468">MTILLAGCGDLGTEAGLRFAALGHLVVGWRRSPGKLPAAIEGVAADLGAPDLPAVPKDTTAVVIAVAADAPTEDAYRAAYLGGVTHVLDALERDGVRPARVLFVSSTAVYGDAGGGWVDEDTVPAPGGFSGRVLVEAEDALRARLAGTGTAAVSLRLGGIYGPGRTRLIDQVRSGSAVVPEDVRYTNRIHRDDAAAAIVHLVSMPADPAPVYIGVDDDPADLGSVLRFLAAAMDLPQPPVGDAGPARGGNKRCSNGLLRSTGFTYAFPSFREGYRDILAGNGVRHP</sequence>
<evidence type="ECO:0000313" key="2">
    <source>
        <dbReference type="EMBL" id="TDL33224.1"/>
    </source>
</evidence>
<protein>
    <submittedName>
        <fullName evidence="2">NAD-dependent epimerase/dehydratase family protein</fullName>
    </submittedName>
</protein>
<dbReference type="GO" id="GO:0004029">
    <property type="term" value="F:aldehyde dehydrogenase (NAD+) activity"/>
    <property type="evidence" value="ECO:0007669"/>
    <property type="project" value="TreeGrafter"/>
</dbReference>
<dbReference type="SUPFAM" id="SSF51735">
    <property type="entry name" value="NAD(P)-binding Rossmann-fold domains"/>
    <property type="match status" value="1"/>
</dbReference>
<dbReference type="EMBL" id="SMZQ01000012">
    <property type="protein sequence ID" value="TDL33224.1"/>
    <property type="molecule type" value="Genomic_DNA"/>
</dbReference>
<dbReference type="RefSeq" id="WP_133351625.1">
    <property type="nucleotide sequence ID" value="NZ_SMZQ01000012.1"/>
</dbReference>
<dbReference type="AlphaFoldDB" id="A0A4R5XP16"/>
<dbReference type="InterPro" id="IPR001509">
    <property type="entry name" value="Epimerase_deHydtase"/>
</dbReference>
<accession>A0A4R5XP16</accession>
<dbReference type="GO" id="GO:0005737">
    <property type="term" value="C:cytoplasm"/>
    <property type="evidence" value="ECO:0007669"/>
    <property type="project" value="TreeGrafter"/>
</dbReference>
<feature type="domain" description="NAD-dependent epimerase/dehydratase" evidence="1">
    <location>
        <begin position="12"/>
        <end position="205"/>
    </location>
</feature>
<dbReference type="OrthoDB" id="9808276at2"/>
<evidence type="ECO:0000259" key="1">
    <source>
        <dbReference type="Pfam" id="PF01370"/>
    </source>
</evidence>
<dbReference type="InterPro" id="IPR036291">
    <property type="entry name" value="NAD(P)-bd_dom_sf"/>
</dbReference>
<dbReference type="Gene3D" id="3.40.50.720">
    <property type="entry name" value="NAD(P)-binding Rossmann-like Domain"/>
    <property type="match status" value="1"/>
</dbReference>
<dbReference type="STRING" id="683150.G205_05341"/>